<dbReference type="Pfam" id="PF17243">
    <property type="entry name" value="POTRA_TamA_1"/>
    <property type="match status" value="1"/>
</dbReference>
<dbReference type="InterPro" id="IPR000184">
    <property type="entry name" value="Bac_surfAg_D15"/>
</dbReference>
<evidence type="ECO:0000256" key="10">
    <source>
        <dbReference type="ARBA" id="ARBA00093548"/>
    </source>
</evidence>
<keyword evidence="5" id="KW-0812">Transmembrane</keyword>
<dbReference type="EMBL" id="CP002738">
    <property type="protein sequence ID" value="AEG00323.1"/>
    <property type="molecule type" value="Genomic_DNA"/>
</dbReference>
<dbReference type="eggNOG" id="COG0729">
    <property type="taxonomic scope" value="Bacteria"/>
</dbReference>
<dbReference type="OrthoDB" id="9803054at2"/>
<dbReference type="Proteomes" id="UP000008888">
    <property type="component" value="Chromosome"/>
</dbReference>
<feature type="domain" description="Bacterial surface antigen (D15)" evidence="12">
    <location>
        <begin position="356"/>
        <end position="575"/>
    </location>
</feature>
<dbReference type="GO" id="GO:0009279">
    <property type="term" value="C:cell outer membrane"/>
    <property type="evidence" value="ECO:0007669"/>
    <property type="project" value="UniProtKB-SubCell"/>
</dbReference>
<proteinExistence type="inferred from homology"/>
<organism evidence="14 15">
    <name type="scientific">Methylomonas methanica (strain DSM 25384 / MC09)</name>
    <dbReference type="NCBI Taxonomy" id="857087"/>
    <lineage>
        <taxon>Bacteria</taxon>
        <taxon>Pseudomonadati</taxon>
        <taxon>Pseudomonadota</taxon>
        <taxon>Gammaproteobacteria</taxon>
        <taxon>Methylococcales</taxon>
        <taxon>Methylococcaceae</taxon>
        <taxon>Methylomonas</taxon>
    </lineage>
</organism>
<name>G0A4A7_METMM</name>
<dbReference type="STRING" id="857087.Metme_1907"/>
<dbReference type="GO" id="GO:0009306">
    <property type="term" value="P:protein secretion"/>
    <property type="evidence" value="ECO:0007669"/>
    <property type="project" value="TreeGrafter"/>
</dbReference>
<evidence type="ECO:0000313" key="14">
    <source>
        <dbReference type="EMBL" id="AEG00323.1"/>
    </source>
</evidence>
<evidence type="ECO:0000256" key="2">
    <source>
        <dbReference type="ARBA" id="ARBA00010248"/>
    </source>
</evidence>
<dbReference type="RefSeq" id="WP_013818574.1">
    <property type="nucleotide sequence ID" value="NC_015572.1"/>
</dbReference>
<evidence type="ECO:0000259" key="13">
    <source>
        <dbReference type="Pfam" id="PF17243"/>
    </source>
</evidence>
<dbReference type="Pfam" id="PF01103">
    <property type="entry name" value="Omp85"/>
    <property type="match status" value="1"/>
</dbReference>
<reference key="2">
    <citation type="submission" date="2011-05" db="EMBL/GenBank/DDBJ databases">
        <title>Complete genome sequence of the aerobic marine methanotroph Methylomonas methanica MC09.</title>
        <authorList>
            <person name="Boden R."/>
            <person name="Cunliffe M."/>
            <person name="Scanlan J."/>
            <person name="Moussard H."/>
            <person name="Kits K.D."/>
            <person name="Klotz M."/>
            <person name="Jetten M."/>
            <person name="Vuilleumier S."/>
            <person name="Han J."/>
            <person name="Peters L."/>
            <person name="Mikhailova N."/>
            <person name="Teshima H."/>
            <person name="Tapia R."/>
            <person name="Kyrpides N."/>
            <person name="Ivanova N."/>
            <person name="Pagani I."/>
            <person name="Cheng J.-F."/>
            <person name="Goodwin L."/>
            <person name="Han C."/>
            <person name="Hauser L."/>
            <person name="Land M."/>
            <person name="Lapidus A."/>
            <person name="Lucas S."/>
            <person name="Pitluck S."/>
            <person name="Woyke T."/>
            <person name="Stein L.Y."/>
            <person name="Murrell C."/>
        </authorList>
    </citation>
    <scope>NUCLEOTIDE SEQUENCE</scope>
    <source>
        <strain>MC09</strain>
    </source>
</reference>
<evidence type="ECO:0000256" key="6">
    <source>
        <dbReference type="ARBA" id="ARBA00022729"/>
    </source>
</evidence>
<keyword evidence="7" id="KW-0472">Membrane</keyword>
<evidence type="ECO:0000256" key="7">
    <source>
        <dbReference type="ARBA" id="ARBA00023136"/>
    </source>
</evidence>
<reference evidence="14 15" key="1">
    <citation type="journal article" date="2011" name="J. Bacteriol.">
        <title>Complete Genome Sequence of the Aerobic Marine Methanotroph Methylomonas methanica MC09.</title>
        <authorList>
            <person name="Boden R."/>
            <person name="Cunliffe M."/>
            <person name="Scanlan J."/>
            <person name="Moussard H."/>
            <person name="Kits K.D."/>
            <person name="Klotz M.G."/>
            <person name="Jetten M.S."/>
            <person name="Vuilleumier S."/>
            <person name="Han J."/>
            <person name="Peters L."/>
            <person name="Mikhailova N."/>
            <person name="Teshima H."/>
            <person name="Tapia R."/>
            <person name="Kyrpides N."/>
            <person name="Ivanova N."/>
            <person name="Pagani I."/>
            <person name="Cheng J.F."/>
            <person name="Goodwin L."/>
            <person name="Han C."/>
            <person name="Hauser L."/>
            <person name="Land M.L."/>
            <person name="Lapidus A."/>
            <person name="Lucas S."/>
            <person name="Pitluck S."/>
            <person name="Woyke T."/>
            <person name="Stein L."/>
            <person name="Murrell J.C."/>
        </authorList>
    </citation>
    <scope>NUCLEOTIDE SEQUENCE [LARGE SCALE GENOMIC DNA]</scope>
    <source>
        <strain evidence="14 15">MC09</strain>
    </source>
</reference>
<keyword evidence="8" id="KW-0998">Cell outer membrane</keyword>
<dbReference type="InterPro" id="IPR035243">
    <property type="entry name" value="TamA_POTRA_Dom_1"/>
</dbReference>
<feature type="signal peptide" evidence="11">
    <location>
        <begin position="1"/>
        <end position="25"/>
    </location>
</feature>
<dbReference type="GO" id="GO:0097347">
    <property type="term" value="C:TAM protein secretion complex"/>
    <property type="evidence" value="ECO:0007669"/>
    <property type="project" value="TreeGrafter"/>
</dbReference>
<dbReference type="KEGG" id="mmt:Metme_1907"/>
<reference evidence="15" key="3">
    <citation type="submission" date="2011-05" db="EMBL/GenBank/DDBJ databases">
        <title>Complete sequence of Methylomonas methanica MC09.</title>
        <authorList>
            <consortium name="US DOE Joint Genome Institute"/>
            <person name="Lucas S."/>
            <person name="Han J."/>
            <person name="Lapidus A."/>
            <person name="Cheng J.-F."/>
            <person name="Goodwin L."/>
            <person name="Pitluck S."/>
            <person name="Peters L."/>
            <person name="Mikhailova N."/>
            <person name="Teshima H."/>
            <person name="Han C."/>
            <person name="Tapia R."/>
            <person name="Land M."/>
            <person name="Hauser L."/>
            <person name="Kyrpides N."/>
            <person name="Ivanova N."/>
            <person name="Pagani I."/>
            <person name="Stein L."/>
            <person name="Woyke T."/>
        </authorList>
    </citation>
    <scope>NUCLEOTIDE SEQUENCE [LARGE SCALE GENOMIC DNA]</scope>
    <source>
        <strain evidence="15">MC09</strain>
    </source>
</reference>
<evidence type="ECO:0000256" key="9">
    <source>
        <dbReference type="ARBA" id="ARBA00033063"/>
    </source>
</evidence>
<keyword evidence="15" id="KW-1185">Reference proteome</keyword>
<evidence type="ECO:0000259" key="12">
    <source>
        <dbReference type="Pfam" id="PF01103"/>
    </source>
</evidence>
<evidence type="ECO:0000256" key="1">
    <source>
        <dbReference type="ARBA" id="ARBA00004442"/>
    </source>
</evidence>
<dbReference type="HOGENOM" id="CLU_018618_1_0_6"/>
<dbReference type="InterPro" id="IPR039910">
    <property type="entry name" value="D15-like"/>
</dbReference>
<protein>
    <recommendedName>
        <fullName evidence="3">Translocation and assembly module subunit TamA</fullName>
    </recommendedName>
    <alternativeName>
        <fullName evidence="9">Autotransporter assembly factor TamA</fullName>
    </alternativeName>
</protein>
<comment type="subunit">
    <text evidence="10">Interacts with TamB to form the translocation and assembly module (TAM).</text>
</comment>
<accession>G0A4A7</accession>
<feature type="chain" id="PRO_5003396372" description="Translocation and assembly module subunit TamA" evidence="11">
    <location>
        <begin position="26"/>
        <end position="576"/>
    </location>
</feature>
<comment type="subcellular location">
    <subcellularLocation>
        <location evidence="1">Cell outer membrane</location>
    </subcellularLocation>
</comment>
<feature type="domain" description="TamA POTRA" evidence="13">
    <location>
        <begin position="26"/>
        <end position="101"/>
    </location>
</feature>
<dbReference type="Gene3D" id="2.40.160.50">
    <property type="entry name" value="membrane protein fhac: a member of the omp85/tpsb transporter family"/>
    <property type="match status" value="1"/>
</dbReference>
<dbReference type="AlphaFoldDB" id="G0A4A7"/>
<evidence type="ECO:0000313" key="15">
    <source>
        <dbReference type="Proteomes" id="UP000008888"/>
    </source>
</evidence>
<evidence type="ECO:0000256" key="3">
    <source>
        <dbReference type="ARBA" id="ARBA00015419"/>
    </source>
</evidence>
<dbReference type="PANTHER" id="PTHR12815">
    <property type="entry name" value="SORTING AND ASSEMBLY MACHINERY SAMM50 PROTEIN FAMILY MEMBER"/>
    <property type="match status" value="1"/>
</dbReference>
<dbReference type="PANTHER" id="PTHR12815:SF47">
    <property type="entry name" value="TRANSLOCATION AND ASSEMBLY MODULE SUBUNIT TAMA"/>
    <property type="match status" value="1"/>
</dbReference>
<dbReference type="Gene3D" id="3.10.20.310">
    <property type="entry name" value="membrane protein fhac"/>
    <property type="match status" value="3"/>
</dbReference>
<evidence type="ECO:0000256" key="8">
    <source>
        <dbReference type="ARBA" id="ARBA00023237"/>
    </source>
</evidence>
<sequence>MSISSRRIHSLLCLTLFSFSWPVIAEVTLSGLPDQAATNVKLTLSLEKESCDSPEWKIRQLYDKADQEIDEALRALGYYHAVSNKQLHFDDACWHAEFDIHQGPQVIVDSVEIVWEGDAEQDDAFSKLRNELRAATGSGLNHGRYEKMKSQIESLAMERGYFKGRFREKELLVNTQENTAQIRLTYDAGQRTYFGDITIDQDILDPDFVEKFVSVKPDAYYNASQLAKTHNTLSMSGYFSMVDIHPELAQIEQNRVPISLKLYPKKIHHYSFGLGYDTDKGPLLSASYMNRRLNRQGHFFNADIDLSPVLSTATAEYSVPLENPVSDFFSFGGGLKREDTDSYKSLSGKLSARLKHAFESGWKQTLFVDSVYESFTANSQKDSTLLLLPGGSWLRSVADNPLRPTRGYRLELNLTGSYKNPISDISMAQGSIAAVWSHPLPWHARVITRAEQGATQVDNFDKLPTSYRYYAGGMNSIRGYSYKELGRKDAQGHVIGGRFLSVVSVEYEQAVLDDWGVAAFIDGGNAYNLDNIEIKSGAGLGVRWYSPIGLIRVDVAVPLSESDSSFQFHFAAGTRL</sequence>
<keyword evidence="4" id="KW-1134">Transmembrane beta strand</keyword>
<keyword evidence="6 11" id="KW-0732">Signal</keyword>
<evidence type="ECO:0000256" key="4">
    <source>
        <dbReference type="ARBA" id="ARBA00022452"/>
    </source>
</evidence>
<evidence type="ECO:0000256" key="5">
    <source>
        <dbReference type="ARBA" id="ARBA00022692"/>
    </source>
</evidence>
<gene>
    <name evidence="14" type="ordered locus">Metme_1907</name>
</gene>
<comment type="similarity">
    <text evidence="2">Belongs to the TamA family.</text>
</comment>
<evidence type="ECO:0000256" key="11">
    <source>
        <dbReference type="SAM" id="SignalP"/>
    </source>
</evidence>